<name>C6BPF7_RALP1</name>
<keyword evidence="1" id="KW-0614">Plasmid</keyword>
<reference evidence="1" key="1">
    <citation type="submission" date="2009-06" db="EMBL/GenBank/DDBJ databases">
        <title>Complete sequence plasmid 1 of Ralstonia pickettii 12D.</title>
        <authorList>
            <consortium name="US DOE Joint Genome Institute"/>
            <person name="Lucas S."/>
            <person name="Copeland A."/>
            <person name="Lapidus A."/>
            <person name="Glavina del Rio T."/>
            <person name="Dalin E."/>
            <person name="Tice H."/>
            <person name="Bruce D."/>
            <person name="Goodwin L."/>
            <person name="Pitluck S."/>
            <person name="Sims D."/>
            <person name="Meincke L."/>
            <person name="Brettin T."/>
            <person name="Detter J.C."/>
            <person name="Han C."/>
            <person name="Larimer F."/>
            <person name="Land M."/>
            <person name="Hauser L."/>
            <person name="Kyrpides N."/>
            <person name="Ovchinnikova G."/>
            <person name="Marsh T."/>
            <person name="Richardson P."/>
        </authorList>
    </citation>
    <scope>NUCLEOTIDE SEQUENCE [LARGE SCALE GENOMIC DNA]</scope>
    <source>
        <strain evidence="1">12D</strain>
        <plasmid>12D</plasmid>
        <plasmid evidence="1">pRp12D01</plasmid>
    </source>
</reference>
<evidence type="ECO:0000313" key="1">
    <source>
        <dbReference type="EMBL" id="ACS66081.1"/>
    </source>
</evidence>
<gene>
    <name evidence="1" type="ordered locus">Rpic12D_4847</name>
</gene>
<dbReference type="KEGG" id="rpf:Rpic12D_4847"/>
<accession>C6BPF7</accession>
<dbReference type="HOGENOM" id="CLU_2411066_0_0_4"/>
<sequence length="92" mass="10473">MDTFRPLREPARSIYDALQREASKRNERTVEEWLAAEPDAVLREAIFQAHKLGLKPPSMQEVQHAERLASGHTDYASKWAIGVAEAMTPNRE</sequence>
<dbReference type="EMBL" id="CP001646">
    <property type="protein sequence ID" value="ACS66081.1"/>
    <property type="molecule type" value="Genomic_DNA"/>
</dbReference>
<geneLocation type="plasmid" evidence="1">
    <name>pRp12D01</name>
</geneLocation>
<proteinExistence type="predicted"/>
<protein>
    <submittedName>
        <fullName evidence="1">Uncharacterized protein</fullName>
    </submittedName>
</protein>
<organism evidence="1">
    <name type="scientific">Ralstonia pickettii (strain 12D)</name>
    <dbReference type="NCBI Taxonomy" id="428406"/>
    <lineage>
        <taxon>Bacteria</taxon>
        <taxon>Pseudomonadati</taxon>
        <taxon>Pseudomonadota</taxon>
        <taxon>Betaproteobacteria</taxon>
        <taxon>Burkholderiales</taxon>
        <taxon>Burkholderiaceae</taxon>
        <taxon>Ralstonia</taxon>
    </lineage>
</organism>
<dbReference type="AlphaFoldDB" id="C6BPF7"/>